<keyword evidence="3 6" id="KW-0812">Transmembrane</keyword>
<sequence>MSMRRSRLALDPRTKLFLIAVTSVVVFVAPYTAYTMALMGLYCLLFALGGRLSSALRLMACYLAIAALRAFVVPVVPAQVGVMLSVIGYVGIVFPCAMAAAFLVDTTSVGELAAALRALRSPETLTVALVATLRFFPAIGREAAHVRDAMRLRSVRGWGRKLECLYVPLLLSIASTATDLGSSVAVRGIENPGPRSSWHEIGMGSADALAMAAFSVVLVLAVASRVAVA</sequence>
<dbReference type="GO" id="GO:0005886">
    <property type="term" value="C:plasma membrane"/>
    <property type="evidence" value="ECO:0007669"/>
    <property type="project" value="UniProtKB-ARBA"/>
</dbReference>
<reference evidence="7 8" key="1">
    <citation type="submission" date="2020-10" db="EMBL/GenBank/DDBJ databases">
        <title>Olsenella immobilis sp.nov., isolated from the mud in a fermentation cellar used for the production of Chinese strong-flavoured liquor.</title>
        <authorList>
            <person name="Lu L."/>
        </authorList>
    </citation>
    <scope>NUCLEOTIDE SEQUENCE [LARGE SCALE GENOMIC DNA]</scope>
    <source>
        <strain evidence="7 8">LZLJ-2</strain>
    </source>
</reference>
<evidence type="ECO:0000256" key="1">
    <source>
        <dbReference type="ARBA" id="ARBA00004141"/>
    </source>
</evidence>
<dbReference type="Pfam" id="PF02361">
    <property type="entry name" value="CbiQ"/>
    <property type="match status" value="1"/>
</dbReference>
<dbReference type="KEGG" id="tio:INP52_04880"/>
<feature type="transmembrane region" description="Helical" evidence="6">
    <location>
        <begin position="165"/>
        <end position="189"/>
    </location>
</feature>
<feature type="transmembrane region" description="Helical" evidence="6">
    <location>
        <begin position="83"/>
        <end position="104"/>
    </location>
</feature>
<dbReference type="CDD" id="cd16914">
    <property type="entry name" value="EcfT"/>
    <property type="match status" value="1"/>
</dbReference>
<comment type="subcellular location">
    <subcellularLocation>
        <location evidence="1">Membrane</location>
        <topology evidence="1">Multi-pass membrane protein</topology>
    </subcellularLocation>
</comment>
<feature type="transmembrane region" description="Helical" evidence="6">
    <location>
        <begin position="209"/>
        <end position="228"/>
    </location>
</feature>
<organism evidence="7 8">
    <name type="scientific">Thermophilibacter immobilis</name>
    <dbReference type="NCBI Taxonomy" id="2779519"/>
    <lineage>
        <taxon>Bacteria</taxon>
        <taxon>Bacillati</taxon>
        <taxon>Actinomycetota</taxon>
        <taxon>Coriobacteriia</taxon>
        <taxon>Coriobacteriales</taxon>
        <taxon>Atopobiaceae</taxon>
        <taxon>Thermophilibacter</taxon>
    </lineage>
</organism>
<accession>A0A7S7M6U7</accession>
<keyword evidence="2" id="KW-1003">Cell membrane</keyword>
<feature type="transmembrane region" description="Helical" evidence="6">
    <location>
        <begin position="124"/>
        <end position="144"/>
    </location>
</feature>
<gene>
    <name evidence="7" type="ORF">INP52_04880</name>
</gene>
<dbReference type="AlphaFoldDB" id="A0A7S7M6U7"/>
<dbReference type="PANTHER" id="PTHR34857">
    <property type="entry name" value="SLL0384 PROTEIN"/>
    <property type="match status" value="1"/>
</dbReference>
<feature type="transmembrane region" description="Helical" evidence="6">
    <location>
        <begin position="55"/>
        <end position="76"/>
    </location>
</feature>
<keyword evidence="4 6" id="KW-1133">Transmembrane helix</keyword>
<protein>
    <submittedName>
        <fullName evidence="7">Energy-coupling factor transporter transmembrane protein EcfT</fullName>
    </submittedName>
</protein>
<dbReference type="InterPro" id="IPR003339">
    <property type="entry name" value="ABC/ECF_trnsptr_transmembrane"/>
</dbReference>
<dbReference type="Proteomes" id="UP000593735">
    <property type="component" value="Chromosome"/>
</dbReference>
<evidence type="ECO:0000313" key="8">
    <source>
        <dbReference type="Proteomes" id="UP000593735"/>
    </source>
</evidence>
<keyword evidence="5 6" id="KW-0472">Membrane</keyword>
<keyword evidence="8" id="KW-1185">Reference proteome</keyword>
<evidence type="ECO:0000256" key="6">
    <source>
        <dbReference type="SAM" id="Phobius"/>
    </source>
</evidence>
<feature type="transmembrane region" description="Helical" evidence="6">
    <location>
        <begin position="16"/>
        <end position="49"/>
    </location>
</feature>
<evidence type="ECO:0000256" key="2">
    <source>
        <dbReference type="ARBA" id="ARBA00022475"/>
    </source>
</evidence>
<proteinExistence type="predicted"/>
<name>A0A7S7M6U7_9ACTN</name>
<evidence type="ECO:0000313" key="7">
    <source>
        <dbReference type="EMBL" id="QOY59789.1"/>
    </source>
</evidence>
<evidence type="ECO:0000256" key="3">
    <source>
        <dbReference type="ARBA" id="ARBA00022692"/>
    </source>
</evidence>
<evidence type="ECO:0000256" key="4">
    <source>
        <dbReference type="ARBA" id="ARBA00022989"/>
    </source>
</evidence>
<dbReference type="InterPro" id="IPR051611">
    <property type="entry name" value="ECF_transporter_component"/>
</dbReference>
<dbReference type="PANTHER" id="PTHR34857:SF2">
    <property type="entry name" value="SLL0384 PROTEIN"/>
    <property type="match status" value="1"/>
</dbReference>
<evidence type="ECO:0000256" key="5">
    <source>
        <dbReference type="ARBA" id="ARBA00023136"/>
    </source>
</evidence>
<dbReference type="EMBL" id="CP063767">
    <property type="protein sequence ID" value="QOY59789.1"/>
    <property type="molecule type" value="Genomic_DNA"/>
</dbReference>